<dbReference type="InterPro" id="IPR003439">
    <property type="entry name" value="ABC_transporter-like_ATP-bd"/>
</dbReference>
<evidence type="ECO:0000259" key="11">
    <source>
        <dbReference type="PROSITE" id="PS50929"/>
    </source>
</evidence>
<keyword evidence="4 9" id="KW-0812">Transmembrane</keyword>
<feature type="transmembrane region" description="Helical" evidence="9">
    <location>
        <begin position="247"/>
        <end position="269"/>
    </location>
</feature>
<evidence type="ECO:0000256" key="9">
    <source>
        <dbReference type="SAM" id="Phobius"/>
    </source>
</evidence>
<keyword evidence="2" id="KW-0813">Transport</keyword>
<dbReference type="PANTHER" id="PTHR24221:SF397">
    <property type="entry name" value="ABC TRANSPORTER, ATP-BINDING TRANSMEMBRANE PROTEIN"/>
    <property type="match status" value="1"/>
</dbReference>
<evidence type="ECO:0000256" key="7">
    <source>
        <dbReference type="ARBA" id="ARBA00022989"/>
    </source>
</evidence>
<accession>A0A1D3UN04</accession>
<evidence type="ECO:0000313" key="12">
    <source>
        <dbReference type="EMBL" id="SCQ21491.1"/>
    </source>
</evidence>
<dbReference type="OrthoDB" id="9762778at2"/>
<keyword evidence="7 9" id="KW-1133">Transmembrane helix</keyword>
<dbReference type="SUPFAM" id="SSF90123">
    <property type="entry name" value="ABC transporter transmembrane region"/>
    <property type="match status" value="1"/>
</dbReference>
<dbReference type="InterPro" id="IPR027417">
    <property type="entry name" value="P-loop_NTPase"/>
</dbReference>
<reference evidence="12 13" key="1">
    <citation type="submission" date="2016-09" db="EMBL/GenBank/DDBJ databases">
        <authorList>
            <person name="Capua I."/>
            <person name="De Benedictis P."/>
            <person name="Joannis T."/>
            <person name="Lombin L.H."/>
            <person name="Cattoli G."/>
        </authorList>
    </citation>
    <scope>NUCLEOTIDE SEQUENCE [LARGE SCALE GENOMIC DNA]</scope>
    <source>
        <strain evidence="12 13">UB20</strain>
    </source>
</reference>
<feature type="transmembrane region" description="Helical" evidence="9">
    <location>
        <begin position="63"/>
        <end position="90"/>
    </location>
</feature>
<feature type="transmembrane region" description="Helical" evidence="9">
    <location>
        <begin position="161"/>
        <end position="180"/>
    </location>
</feature>
<dbReference type="RefSeq" id="WP_074449811.1">
    <property type="nucleotide sequence ID" value="NZ_FMMM01000054.1"/>
</dbReference>
<feature type="transmembrane region" description="Helical" evidence="9">
    <location>
        <begin position="136"/>
        <end position="155"/>
    </location>
</feature>
<feature type="domain" description="ABC transmembrane type-1" evidence="11">
    <location>
        <begin position="20"/>
        <end position="306"/>
    </location>
</feature>
<dbReference type="PROSITE" id="PS00211">
    <property type="entry name" value="ABC_TRANSPORTER_1"/>
    <property type="match status" value="1"/>
</dbReference>
<keyword evidence="6 12" id="KW-0067">ATP-binding</keyword>
<feature type="domain" description="ABC transporter" evidence="10">
    <location>
        <begin position="339"/>
        <end position="574"/>
    </location>
</feature>
<dbReference type="InterPro" id="IPR036640">
    <property type="entry name" value="ABC1_TM_sf"/>
</dbReference>
<dbReference type="InterPro" id="IPR011527">
    <property type="entry name" value="ABC1_TM_dom"/>
</dbReference>
<dbReference type="InterPro" id="IPR003593">
    <property type="entry name" value="AAA+_ATPase"/>
</dbReference>
<evidence type="ECO:0000256" key="5">
    <source>
        <dbReference type="ARBA" id="ARBA00022741"/>
    </source>
</evidence>
<comment type="subcellular location">
    <subcellularLocation>
        <location evidence="1">Cell membrane</location>
        <topology evidence="1">Multi-pass membrane protein</topology>
    </subcellularLocation>
</comment>
<evidence type="ECO:0000256" key="8">
    <source>
        <dbReference type="ARBA" id="ARBA00023136"/>
    </source>
</evidence>
<dbReference type="GO" id="GO:0005524">
    <property type="term" value="F:ATP binding"/>
    <property type="evidence" value="ECO:0007669"/>
    <property type="project" value="UniProtKB-KW"/>
</dbReference>
<evidence type="ECO:0000256" key="4">
    <source>
        <dbReference type="ARBA" id="ARBA00022692"/>
    </source>
</evidence>
<keyword evidence="3" id="KW-1003">Cell membrane</keyword>
<evidence type="ECO:0000256" key="3">
    <source>
        <dbReference type="ARBA" id="ARBA00022475"/>
    </source>
</evidence>
<dbReference type="GO" id="GO:0005886">
    <property type="term" value="C:plasma membrane"/>
    <property type="evidence" value="ECO:0007669"/>
    <property type="project" value="UniProtKB-SubCell"/>
</dbReference>
<dbReference type="SMART" id="SM00382">
    <property type="entry name" value="AAA"/>
    <property type="match status" value="1"/>
</dbReference>
<protein>
    <submittedName>
        <fullName evidence="12">Iron import ATP-binding/permease protein IrtA</fullName>
        <ecNumber evidence="12">3.6.3.-</ecNumber>
    </submittedName>
</protein>
<dbReference type="GO" id="GO:0034040">
    <property type="term" value="F:ATPase-coupled lipid transmembrane transporter activity"/>
    <property type="evidence" value="ECO:0007669"/>
    <property type="project" value="TreeGrafter"/>
</dbReference>
<dbReference type="PROSITE" id="PS50929">
    <property type="entry name" value="ABC_TM1F"/>
    <property type="match status" value="1"/>
</dbReference>
<keyword evidence="12" id="KW-0378">Hydrolase</keyword>
<dbReference type="Proteomes" id="UP000182057">
    <property type="component" value="Unassembled WGS sequence"/>
</dbReference>
<dbReference type="PANTHER" id="PTHR24221">
    <property type="entry name" value="ATP-BINDING CASSETTE SUB-FAMILY B"/>
    <property type="match status" value="1"/>
</dbReference>
<gene>
    <name evidence="12" type="primary">irtA</name>
    <name evidence="12" type="ORF">TFUB20_01388</name>
</gene>
<dbReference type="FunFam" id="3.40.50.300:FF:000221">
    <property type="entry name" value="Multidrug ABC transporter ATP-binding protein"/>
    <property type="match status" value="1"/>
</dbReference>
<evidence type="ECO:0000256" key="1">
    <source>
        <dbReference type="ARBA" id="ARBA00004651"/>
    </source>
</evidence>
<evidence type="ECO:0000313" key="13">
    <source>
        <dbReference type="Proteomes" id="UP000182057"/>
    </source>
</evidence>
<dbReference type="Pfam" id="PF00664">
    <property type="entry name" value="ABC_membrane"/>
    <property type="match status" value="1"/>
</dbReference>
<dbReference type="EMBL" id="FMMM01000054">
    <property type="protein sequence ID" value="SCQ21491.1"/>
    <property type="molecule type" value="Genomic_DNA"/>
</dbReference>
<dbReference type="Gene3D" id="1.20.1560.10">
    <property type="entry name" value="ABC transporter type 1, transmembrane domain"/>
    <property type="match status" value="1"/>
</dbReference>
<name>A0A1D3UN04_TANFO</name>
<dbReference type="InterPro" id="IPR017871">
    <property type="entry name" value="ABC_transporter-like_CS"/>
</dbReference>
<dbReference type="GO" id="GO:0016887">
    <property type="term" value="F:ATP hydrolysis activity"/>
    <property type="evidence" value="ECO:0007669"/>
    <property type="project" value="InterPro"/>
</dbReference>
<sequence length="583" mass="65134">MNTLKKFQIYMGERRILFPLALIASGLSGLMSLVPFVFVWLIVRTLLGVGGTVASTPIGTYAWWAVGTAVAGLLIYFAALMMSHLAAFRVETNMRRSAMRKIMDMPLGFFGVNDGGRMRKIIDEDSSSTHSFIAHIMPDLVGSILSPLTVVVLLFVFDWRLGVACLIPLVAAFATMGYLMNPRMNNFQKKYLDAQERMSSEAVEYVRGIPVVKVFQQTVFSFKRFYDSIITYRDLVTKYTLSWQKPYSFYTIIINGFTYFLVPAAILIIGRTGNYAAVITDMFFYILITPLISSNIMKIMFLNQNMFLANEAITRVEKLTDYPQLESSAQPQLPQGYGIDFDGVVFRYDGAVQNAVDGITFSIPEGKTYALVGASGGGKTTIARLIPRFWDVNEGSVRIGGVDVRQIDKEELMSRISFVFQNTKLFKTTLRENITYGCPDASAEAVDRAVELSQSREIIDRLPDGLETKIGTEGTYLSGGEQQRIALARAILKDAPIVVLDEATAFADPENEHLIQQALHELMKGKTSLMIAHRLSSVQTVDRILVIEHGKIAEQGTHDELLARGGIYKTMWDEYQKSVAWTV</sequence>
<keyword evidence="8 9" id="KW-0472">Membrane</keyword>
<dbReference type="PROSITE" id="PS50893">
    <property type="entry name" value="ABC_TRANSPORTER_2"/>
    <property type="match status" value="1"/>
</dbReference>
<dbReference type="Pfam" id="PF00005">
    <property type="entry name" value="ABC_tran"/>
    <property type="match status" value="1"/>
</dbReference>
<feature type="transmembrane region" description="Helical" evidence="9">
    <location>
        <begin position="275"/>
        <end position="297"/>
    </location>
</feature>
<evidence type="ECO:0000256" key="2">
    <source>
        <dbReference type="ARBA" id="ARBA00022448"/>
    </source>
</evidence>
<dbReference type="SUPFAM" id="SSF52540">
    <property type="entry name" value="P-loop containing nucleoside triphosphate hydrolases"/>
    <property type="match status" value="1"/>
</dbReference>
<dbReference type="EC" id="3.6.3.-" evidence="12"/>
<organism evidence="12 13">
    <name type="scientific">Tannerella forsythia</name>
    <name type="common">Bacteroides forsythus</name>
    <dbReference type="NCBI Taxonomy" id="28112"/>
    <lineage>
        <taxon>Bacteria</taxon>
        <taxon>Pseudomonadati</taxon>
        <taxon>Bacteroidota</taxon>
        <taxon>Bacteroidia</taxon>
        <taxon>Bacteroidales</taxon>
        <taxon>Tannerellaceae</taxon>
        <taxon>Tannerella</taxon>
    </lineage>
</organism>
<keyword evidence="5" id="KW-0547">Nucleotide-binding</keyword>
<dbReference type="GO" id="GO:0140359">
    <property type="term" value="F:ABC-type transporter activity"/>
    <property type="evidence" value="ECO:0007669"/>
    <property type="project" value="InterPro"/>
</dbReference>
<feature type="transmembrane region" description="Helical" evidence="9">
    <location>
        <begin position="20"/>
        <end position="43"/>
    </location>
</feature>
<dbReference type="CDD" id="cd07346">
    <property type="entry name" value="ABC_6TM_exporters"/>
    <property type="match status" value="1"/>
</dbReference>
<evidence type="ECO:0000256" key="6">
    <source>
        <dbReference type="ARBA" id="ARBA00022840"/>
    </source>
</evidence>
<proteinExistence type="predicted"/>
<dbReference type="Gene3D" id="3.40.50.300">
    <property type="entry name" value="P-loop containing nucleotide triphosphate hydrolases"/>
    <property type="match status" value="1"/>
</dbReference>
<dbReference type="InterPro" id="IPR039421">
    <property type="entry name" value="Type_1_exporter"/>
</dbReference>
<dbReference type="AlphaFoldDB" id="A0A1D3UN04"/>
<evidence type="ECO:0000259" key="10">
    <source>
        <dbReference type="PROSITE" id="PS50893"/>
    </source>
</evidence>